<dbReference type="EMBL" id="LT630450">
    <property type="protein sequence ID" value="SFV72282.1"/>
    <property type="molecule type" value="Genomic_DNA"/>
</dbReference>
<dbReference type="AlphaFoldDB" id="A0A1K1LC43"/>
<keyword evidence="2" id="KW-1185">Reference proteome</keyword>
<evidence type="ECO:0000313" key="2">
    <source>
        <dbReference type="Proteomes" id="UP000186323"/>
    </source>
</evidence>
<reference evidence="2" key="1">
    <citation type="submission" date="2016-10" db="EMBL/GenBank/DDBJ databases">
        <authorList>
            <person name="Wegmann U."/>
        </authorList>
    </citation>
    <scope>NUCLEOTIDE SEQUENCE [LARGE SCALE GENOMIC DNA]</scope>
</reference>
<proteinExistence type="predicted"/>
<protein>
    <submittedName>
        <fullName evidence="1">Uncharacterized protein</fullName>
    </submittedName>
</protein>
<dbReference type="Pfam" id="PF09474">
    <property type="entry name" value="Type_III_YscX"/>
    <property type="match status" value="1"/>
</dbReference>
<dbReference type="InterPro" id="IPR012672">
    <property type="entry name" value="T3SS_YscX"/>
</dbReference>
<dbReference type="OrthoDB" id="5459645at2"/>
<dbReference type="RefSeq" id="WP_072332362.1">
    <property type="nucleotide sequence ID" value="NZ_CALUWT010000029.1"/>
</dbReference>
<organism evidence="1 2">
    <name type="scientific">Desulfovibrio piger</name>
    <dbReference type="NCBI Taxonomy" id="901"/>
    <lineage>
        <taxon>Bacteria</taxon>
        <taxon>Pseudomonadati</taxon>
        <taxon>Thermodesulfobacteriota</taxon>
        <taxon>Desulfovibrionia</taxon>
        <taxon>Desulfovibrionales</taxon>
        <taxon>Desulfovibrionaceae</taxon>
        <taxon>Desulfovibrio</taxon>
    </lineage>
</organism>
<dbReference type="Proteomes" id="UP000186323">
    <property type="component" value="Chromosome I"/>
</dbReference>
<name>A0A1K1LC43_9BACT</name>
<gene>
    <name evidence="1" type="ORF">DESPIGER_0392</name>
</gene>
<accession>A0A1K1LC43</accession>
<dbReference type="KEGG" id="dpg:DESPIGER_0392"/>
<sequence>MASSPINLLDPGLGIQNIMAPGTAGHLPDARPLASSAMREAGLDELYNSCKAAQQLEEALCPAVGDGSILQPELFHMELQGALEALRNSDKPAVRAFVRDELAPLLENTELLRAYTGLMVGG</sequence>
<evidence type="ECO:0000313" key="1">
    <source>
        <dbReference type="EMBL" id="SFV72282.1"/>
    </source>
</evidence>